<comment type="caution">
    <text evidence="1">The sequence shown here is derived from an EMBL/GenBank/DDBJ whole genome shotgun (WGS) entry which is preliminary data.</text>
</comment>
<gene>
    <name evidence="1" type="ORF">HPB49_023720</name>
</gene>
<dbReference type="Proteomes" id="UP000821865">
    <property type="component" value="Chromosome 2"/>
</dbReference>
<reference evidence="1" key="1">
    <citation type="submission" date="2020-05" db="EMBL/GenBank/DDBJ databases">
        <title>Large-scale comparative analyses of tick genomes elucidate their genetic diversity and vector capacities.</title>
        <authorList>
            <person name="Jia N."/>
            <person name="Wang J."/>
            <person name="Shi W."/>
            <person name="Du L."/>
            <person name="Sun Y."/>
            <person name="Zhan W."/>
            <person name="Jiang J."/>
            <person name="Wang Q."/>
            <person name="Zhang B."/>
            <person name="Ji P."/>
            <person name="Sakyi L.B."/>
            <person name="Cui X."/>
            <person name="Yuan T."/>
            <person name="Jiang B."/>
            <person name="Yang W."/>
            <person name="Lam T.T.-Y."/>
            <person name="Chang Q."/>
            <person name="Ding S."/>
            <person name="Wang X."/>
            <person name="Zhu J."/>
            <person name="Ruan X."/>
            <person name="Zhao L."/>
            <person name="Wei J."/>
            <person name="Que T."/>
            <person name="Du C."/>
            <person name="Cheng J."/>
            <person name="Dai P."/>
            <person name="Han X."/>
            <person name="Huang E."/>
            <person name="Gao Y."/>
            <person name="Liu J."/>
            <person name="Shao H."/>
            <person name="Ye R."/>
            <person name="Li L."/>
            <person name="Wei W."/>
            <person name="Wang X."/>
            <person name="Wang C."/>
            <person name="Yang T."/>
            <person name="Huo Q."/>
            <person name="Li W."/>
            <person name="Guo W."/>
            <person name="Chen H."/>
            <person name="Zhou L."/>
            <person name="Ni X."/>
            <person name="Tian J."/>
            <person name="Zhou Y."/>
            <person name="Sheng Y."/>
            <person name="Liu T."/>
            <person name="Pan Y."/>
            <person name="Xia L."/>
            <person name="Li J."/>
            <person name="Zhao F."/>
            <person name="Cao W."/>
        </authorList>
    </citation>
    <scope>NUCLEOTIDE SEQUENCE</scope>
    <source>
        <strain evidence="1">Dsil-2018</strain>
    </source>
</reference>
<organism evidence="1 2">
    <name type="scientific">Dermacentor silvarum</name>
    <name type="common">Tick</name>
    <dbReference type="NCBI Taxonomy" id="543639"/>
    <lineage>
        <taxon>Eukaryota</taxon>
        <taxon>Metazoa</taxon>
        <taxon>Ecdysozoa</taxon>
        <taxon>Arthropoda</taxon>
        <taxon>Chelicerata</taxon>
        <taxon>Arachnida</taxon>
        <taxon>Acari</taxon>
        <taxon>Parasitiformes</taxon>
        <taxon>Ixodida</taxon>
        <taxon>Ixodoidea</taxon>
        <taxon>Ixodidae</taxon>
        <taxon>Rhipicephalinae</taxon>
        <taxon>Dermacentor</taxon>
    </lineage>
</organism>
<keyword evidence="2" id="KW-1185">Reference proteome</keyword>
<accession>A0ACB8DGX8</accession>
<sequence length="303" mass="34067">MLRQSRPKHIDVRQQRGRVGHCKDVCPTSTIKTWLVCGLVNTKADHRCTPKCRTPAAVGERFPATRQAASCAKVKDPIEEPRPKLQRQQLLQDKPQQEKVTITSARGWVNAAKRNNIRNAQKTTEATKKDDMHKVQGANETIRHENAALRTIFNNRTKEIAEIRKLFLCNNEPLQIPTPSTSKTAETTKNTQETAIEEPAPKKRAVEATRKQTENDRISNLEAKFAARFTKLEQLITANIAAVTALKQTMETYQAENRNRFAYIERTLQPIVSHPDVLGALERQGPSEPATASGDPRRVKATP</sequence>
<protein>
    <submittedName>
        <fullName evidence="1">Uncharacterized protein</fullName>
    </submittedName>
</protein>
<proteinExistence type="predicted"/>
<evidence type="ECO:0000313" key="2">
    <source>
        <dbReference type="Proteomes" id="UP000821865"/>
    </source>
</evidence>
<dbReference type="EMBL" id="CM023471">
    <property type="protein sequence ID" value="KAH7967237.1"/>
    <property type="molecule type" value="Genomic_DNA"/>
</dbReference>
<evidence type="ECO:0000313" key="1">
    <source>
        <dbReference type="EMBL" id="KAH7967237.1"/>
    </source>
</evidence>
<name>A0ACB8DGX8_DERSI</name>